<sequence>FERQRSALLSLLDGITVSESNCPTGARVAVVAYSAYTKYMIRFQDYQHKTRLIEAVTNIALERTSNRRNLGAAMRFVGQNIFKRVREGLLTRKVAVFFSNGPAQDVNDIVTATMEYRGLNIVPVVISLKNAPAVSRALEADDSGSSIFTVLGRDMAADLRKVHNCAICY</sequence>
<protein>
    <recommendedName>
        <fullName evidence="1">VWFA domain-containing protein</fullName>
    </recommendedName>
</protein>
<evidence type="ECO:0000313" key="3">
    <source>
        <dbReference type="Proteomes" id="UP000327493"/>
    </source>
</evidence>
<dbReference type="InterPro" id="IPR002035">
    <property type="entry name" value="VWF_A"/>
</dbReference>
<dbReference type="CDD" id="cd01450">
    <property type="entry name" value="vWFA_subfamily_ECM"/>
    <property type="match status" value="1"/>
</dbReference>
<feature type="non-terminal residue" evidence="2">
    <location>
        <position position="1"/>
    </location>
</feature>
<feature type="non-terminal residue" evidence="2">
    <location>
        <position position="169"/>
    </location>
</feature>
<organism evidence="2 3">
    <name type="scientific">Etheostoma spectabile</name>
    <name type="common">orangethroat darter</name>
    <dbReference type="NCBI Taxonomy" id="54343"/>
    <lineage>
        <taxon>Eukaryota</taxon>
        <taxon>Metazoa</taxon>
        <taxon>Chordata</taxon>
        <taxon>Craniata</taxon>
        <taxon>Vertebrata</taxon>
        <taxon>Euteleostomi</taxon>
        <taxon>Actinopterygii</taxon>
        <taxon>Neopterygii</taxon>
        <taxon>Teleostei</taxon>
        <taxon>Neoteleostei</taxon>
        <taxon>Acanthomorphata</taxon>
        <taxon>Eupercaria</taxon>
        <taxon>Perciformes</taxon>
        <taxon>Percoidei</taxon>
        <taxon>Percidae</taxon>
        <taxon>Etheostomatinae</taxon>
        <taxon>Etheostoma</taxon>
    </lineage>
</organism>
<dbReference type="EMBL" id="VOFY01001028">
    <property type="protein sequence ID" value="KAA8578172.1"/>
    <property type="molecule type" value="Genomic_DNA"/>
</dbReference>
<dbReference type="PANTHER" id="PTHR24020:SF84">
    <property type="entry name" value="VWFA DOMAIN-CONTAINING PROTEIN"/>
    <property type="match status" value="1"/>
</dbReference>
<dbReference type="Gene3D" id="3.40.50.410">
    <property type="entry name" value="von Willebrand factor, type A domain"/>
    <property type="match status" value="1"/>
</dbReference>
<dbReference type="InterPro" id="IPR036465">
    <property type="entry name" value="vWFA_dom_sf"/>
</dbReference>
<dbReference type="InterPro" id="IPR050525">
    <property type="entry name" value="ECM_Assembly_Org"/>
</dbReference>
<accession>A0A5J5C8W4</accession>
<dbReference type="PROSITE" id="PS50234">
    <property type="entry name" value="VWFA"/>
    <property type="match status" value="1"/>
</dbReference>
<proteinExistence type="predicted"/>
<gene>
    <name evidence="2" type="ORF">FQN60_007016</name>
</gene>
<evidence type="ECO:0000259" key="1">
    <source>
        <dbReference type="PROSITE" id="PS50234"/>
    </source>
</evidence>
<dbReference type="AlphaFoldDB" id="A0A5J5C8W4"/>
<feature type="domain" description="VWFA" evidence="1">
    <location>
        <begin position="1"/>
        <end position="166"/>
    </location>
</feature>
<evidence type="ECO:0000313" key="2">
    <source>
        <dbReference type="EMBL" id="KAA8578172.1"/>
    </source>
</evidence>
<keyword evidence="3" id="KW-1185">Reference proteome</keyword>
<name>A0A5J5C8W4_9PERO</name>
<dbReference type="Pfam" id="PF00092">
    <property type="entry name" value="VWA"/>
    <property type="match status" value="1"/>
</dbReference>
<dbReference type="PANTHER" id="PTHR24020">
    <property type="entry name" value="COLLAGEN ALPHA"/>
    <property type="match status" value="1"/>
</dbReference>
<dbReference type="SUPFAM" id="SSF53300">
    <property type="entry name" value="vWA-like"/>
    <property type="match status" value="1"/>
</dbReference>
<dbReference type="Proteomes" id="UP000327493">
    <property type="component" value="Unassembled WGS sequence"/>
</dbReference>
<comment type="caution">
    <text evidence="2">The sequence shown here is derived from an EMBL/GenBank/DDBJ whole genome shotgun (WGS) entry which is preliminary data.</text>
</comment>
<reference evidence="2 3" key="1">
    <citation type="submission" date="2019-08" db="EMBL/GenBank/DDBJ databases">
        <title>A chromosome-level genome assembly, high-density linkage maps, and genome scans reveal the genomic architecture of hybrid incompatibilities underlying speciation via character displacement in darters (Percidae: Etheostominae).</title>
        <authorList>
            <person name="Moran R.L."/>
            <person name="Catchen J.M."/>
            <person name="Fuller R.C."/>
        </authorList>
    </citation>
    <scope>NUCLEOTIDE SEQUENCE [LARGE SCALE GENOMIC DNA]</scope>
    <source>
        <strain evidence="2">EspeVRDwgs_2016</strain>
        <tissue evidence="2">Muscle</tissue>
    </source>
</reference>